<feature type="transmembrane region" description="Helical" evidence="6">
    <location>
        <begin position="64"/>
        <end position="82"/>
    </location>
</feature>
<dbReference type="AlphaFoldDB" id="A0AAD5YSZ1"/>
<comment type="caution">
    <text evidence="8">The sequence shown here is derived from an EMBL/GenBank/DDBJ whole genome shotgun (WGS) entry which is preliminary data.</text>
</comment>
<feature type="transmembrane region" description="Helical" evidence="6">
    <location>
        <begin position="186"/>
        <end position="208"/>
    </location>
</feature>
<organism evidence="8 9">
    <name type="scientific">Leucocoprinus birnbaumii</name>
    <dbReference type="NCBI Taxonomy" id="56174"/>
    <lineage>
        <taxon>Eukaryota</taxon>
        <taxon>Fungi</taxon>
        <taxon>Dikarya</taxon>
        <taxon>Basidiomycota</taxon>
        <taxon>Agaricomycotina</taxon>
        <taxon>Agaricomycetes</taxon>
        <taxon>Agaricomycetidae</taxon>
        <taxon>Agaricales</taxon>
        <taxon>Agaricineae</taxon>
        <taxon>Agaricaceae</taxon>
        <taxon>Leucocoprinus</taxon>
    </lineage>
</organism>
<feature type="transmembrane region" description="Helical" evidence="6">
    <location>
        <begin position="27"/>
        <end position="52"/>
    </location>
</feature>
<keyword evidence="2 6" id="KW-0812">Transmembrane</keyword>
<comment type="subcellular location">
    <subcellularLocation>
        <location evidence="1">Membrane</location>
        <topology evidence="1">Multi-pass membrane protein</topology>
    </subcellularLocation>
</comment>
<sequence length="543" mass="58220">MSQTTSKETTKLDVTLAPAPAPKGTRFWLAMVCIMLSTFLAALDTTSVATALPTIVADLKGTEFAWIGSGYTLASVAAIPMSSHLANIFGRRPILLTCILLFALGSALCGGTQSMNMLIGGRAVQGAGAGGILALTEIILSDLVPLKERGMYQGMIGSVWSVACTLGPPVGGAFASRQDWTWRGLFYLNLPLCGIAFVTCIFCLDLKVPKSNLSQKLARIDWIGNIIIIGSTTSVLLGLTWGGVTFPWDSARVLVPLIVGLVGIGAFVLYEAFVPVEPTMPLRLLKNWTSVSGYIATGIHGILVAAAFFYIPVYFQACKGHSPIRSGVDMLPYSFSVAPAAIFIGATTTQFNCYRIQNYISWGFVLVGLGLQTTLHVDSAIRNWVGFEFIAGIGFGMLYVVTTFPILAPLPVSDNGSALGLYIFIRAFFSSWGITIGSTILENQLKVKLPEEFIQSLPQGLELSYGAIPQIASLAEPLRRQVRDAFAGSLVVLWQTLLGISALGLLSTLFMKELPMQTEADERFGLNERTKGEEAVEDAGDTA</sequence>
<evidence type="ECO:0000313" key="8">
    <source>
        <dbReference type="EMBL" id="KAJ3562869.1"/>
    </source>
</evidence>
<dbReference type="EMBL" id="JANIEX010000821">
    <property type="protein sequence ID" value="KAJ3562869.1"/>
    <property type="molecule type" value="Genomic_DNA"/>
</dbReference>
<dbReference type="PANTHER" id="PTHR23501:SF102">
    <property type="entry name" value="DRUG TRANSPORTER, PUTATIVE (AFU_ORTHOLOGUE AFUA_3G08530)-RELATED"/>
    <property type="match status" value="1"/>
</dbReference>
<feature type="transmembrane region" description="Helical" evidence="6">
    <location>
        <begin position="220"/>
        <end position="241"/>
    </location>
</feature>
<dbReference type="SUPFAM" id="SSF103473">
    <property type="entry name" value="MFS general substrate transporter"/>
    <property type="match status" value="1"/>
</dbReference>
<evidence type="ECO:0000256" key="2">
    <source>
        <dbReference type="ARBA" id="ARBA00022692"/>
    </source>
</evidence>
<evidence type="ECO:0000256" key="5">
    <source>
        <dbReference type="SAM" id="MobiDB-lite"/>
    </source>
</evidence>
<dbReference type="Proteomes" id="UP001213000">
    <property type="component" value="Unassembled WGS sequence"/>
</dbReference>
<feature type="region of interest" description="Disordered" evidence="5">
    <location>
        <begin position="522"/>
        <end position="543"/>
    </location>
</feature>
<dbReference type="Gene3D" id="1.20.1250.20">
    <property type="entry name" value="MFS general substrate transporter like domains"/>
    <property type="match status" value="1"/>
</dbReference>
<accession>A0AAD5YSZ1</accession>
<feature type="transmembrane region" description="Helical" evidence="6">
    <location>
        <begin position="359"/>
        <end position="377"/>
    </location>
</feature>
<gene>
    <name evidence="8" type="ORF">NP233_g9310</name>
</gene>
<name>A0AAD5YSZ1_9AGAR</name>
<feature type="transmembrane region" description="Helical" evidence="6">
    <location>
        <begin position="330"/>
        <end position="347"/>
    </location>
</feature>
<keyword evidence="9" id="KW-1185">Reference proteome</keyword>
<dbReference type="InterPro" id="IPR020846">
    <property type="entry name" value="MFS_dom"/>
</dbReference>
<reference evidence="8" key="1">
    <citation type="submission" date="2022-07" db="EMBL/GenBank/DDBJ databases">
        <title>Genome Sequence of Leucocoprinus birnbaumii.</title>
        <authorList>
            <person name="Buettner E."/>
        </authorList>
    </citation>
    <scope>NUCLEOTIDE SEQUENCE</scope>
    <source>
        <strain evidence="8">VT141</strain>
    </source>
</reference>
<dbReference type="PRINTS" id="PR01036">
    <property type="entry name" value="TCRTETB"/>
</dbReference>
<dbReference type="PANTHER" id="PTHR23501">
    <property type="entry name" value="MAJOR FACILITATOR SUPERFAMILY"/>
    <property type="match status" value="1"/>
</dbReference>
<keyword evidence="4 6" id="KW-0472">Membrane</keyword>
<evidence type="ECO:0000313" key="9">
    <source>
        <dbReference type="Proteomes" id="UP001213000"/>
    </source>
</evidence>
<evidence type="ECO:0000256" key="3">
    <source>
        <dbReference type="ARBA" id="ARBA00022989"/>
    </source>
</evidence>
<feature type="compositionally biased region" description="Basic and acidic residues" evidence="5">
    <location>
        <begin position="522"/>
        <end position="534"/>
    </location>
</feature>
<protein>
    <recommendedName>
        <fullName evidence="7">Major facilitator superfamily (MFS) profile domain-containing protein</fullName>
    </recommendedName>
</protein>
<dbReference type="GO" id="GO:0005886">
    <property type="term" value="C:plasma membrane"/>
    <property type="evidence" value="ECO:0007669"/>
    <property type="project" value="TreeGrafter"/>
</dbReference>
<feature type="transmembrane region" description="Helical" evidence="6">
    <location>
        <begin position="152"/>
        <end position="174"/>
    </location>
</feature>
<feature type="transmembrane region" description="Helical" evidence="6">
    <location>
        <begin position="294"/>
        <end position="315"/>
    </location>
</feature>
<feature type="transmembrane region" description="Helical" evidence="6">
    <location>
        <begin position="389"/>
        <end position="407"/>
    </location>
</feature>
<evidence type="ECO:0000256" key="1">
    <source>
        <dbReference type="ARBA" id="ARBA00004141"/>
    </source>
</evidence>
<evidence type="ECO:0000256" key="6">
    <source>
        <dbReference type="SAM" id="Phobius"/>
    </source>
</evidence>
<evidence type="ECO:0000256" key="4">
    <source>
        <dbReference type="ARBA" id="ARBA00023136"/>
    </source>
</evidence>
<feature type="transmembrane region" description="Helical" evidence="6">
    <location>
        <begin position="419"/>
        <end position="441"/>
    </location>
</feature>
<evidence type="ECO:0000259" key="7">
    <source>
        <dbReference type="PROSITE" id="PS50850"/>
    </source>
</evidence>
<keyword evidence="3 6" id="KW-1133">Transmembrane helix</keyword>
<feature type="transmembrane region" description="Helical" evidence="6">
    <location>
        <begin position="94"/>
        <end position="113"/>
    </location>
</feature>
<dbReference type="GO" id="GO:0022857">
    <property type="term" value="F:transmembrane transporter activity"/>
    <property type="evidence" value="ECO:0007669"/>
    <property type="project" value="InterPro"/>
</dbReference>
<feature type="transmembrane region" description="Helical" evidence="6">
    <location>
        <begin position="485"/>
        <end position="506"/>
    </location>
</feature>
<dbReference type="Pfam" id="PF07690">
    <property type="entry name" value="MFS_1"/>
    <property type="match status" value="1"/>
</dbReference>
<dbReference type="InterPro" id="IPR011701">
    <property type="entry name" value="MFS"/>
</dbReference>
<dbReference type="InterPro" id="IPR036259">
    <property type="entry name" value="MFS_trans_sf"/>
</dbReference>
<proteinExistence type="predicted"/>
<feature type="transmembrane region" description="Helical" evidence="6">
    <location>
        <begin position="253"/>
        <end position="273"/>
    </location>
</feature>
<feature type="domain" description="Major facilitator superfamily (MFS) profile" evidence="7">
    <location>
        <begin position="30"/>
        <end position="519"/>
    </location>
</feature>
<dbReference type="PROSITE" id="PS50850">
    <property type="entry name" value="MFS"/>
    <property type="match status" value="1"/>
</dbReference>
<feature type="transmembrane region" description="Helical" evidence="6">
    <location>
        <begin position="119"/>
        <end position="140"/>
    </location>
</feature>